<gene>
    <name evidence="13" type="ORF">BC6307_11460</name>
</gene>
<reference evidence="13 14" key="1">
    <citation type="submission" date="2016-12" db="EMBL/GenBank/DDBJ databases">
        <title>The whole genome sequencing and assembly of Bacillus cohnii DSM 6307T strain.</title>
        <authorList>
            <person name="Lee Y.-J."/>
            <person name="Yi H."/>
            <person name="Bahn Y.-S."/>
            <person name="Kim J.F."/>
            <person name="Lee D.-W."/>
        </authorList>
    </citation>
    <scope>NUCLEOTIDE SEQUENCE [LARGE SCALE GENOMIC DNA]</scope>
    <source>
        <strain evidence="13 14">DSM 6307</strain>
    </source>
</reference>
<dbReference type="PROSITE" id="PS00770">
    <property type="entry name" value="AA_TRANSFER_CLASS_4"/>
    <property type="match status" value="1"/>
</dbReference>
<dbReference type="Gene3D" id="3.20.10.10">
    <property type="entry name" value="D-amino Acid Aminotransferase, subunit A, domain 2"/>
    <property type="match status" value="1"/>
</dbReference>
<sequence>MKVLFNSEILEKSEVTIDMEDRGYQFGDGVYEVVNVYNGIAFTLVEHVDRLYRSAEEIRLNIPIEREEVKQLIVRLINENSVKNGSIYLQITRGVAPRKHQYDSKIKPLLIAYPLPFSDVSDVQQQGVKAITAEDLRWLRCDIKSLNLLYNIMIKQEAHEQGAYEAILLRDGQVTEGSSSNIFIVKDDTIYTHPANNYILNGITRIKLLQLFHQKEWKIKEQPVSKQFLLNADEVFLTSTTNEVVPITMIDEVKINDGKPGSFTRKIQQAFTELVKEEIRG</sequence>
<dbReference type="InterPro" id="IPR043131">
    <property type="entry name" value="BCAT-like_N"/>
</dbReference>
<organism evidence="13 14">
    <name type="scientific">Sutcliffiella cohnii</name>
    <dbReference type="NCBI Taxonomy" id="33932"/>
    <lineage>
        <taxon>Bacteria</taxon>
        <taxon>Bacillati</taxon>
        <taxon>Bacillota</taxon>
        <taxon>Bacilli</taxon>
        <taxon>Bacillales</taxon>
        <taxon>Bacillaceae</taxon>
        <taxon>Sutcliffiella</taxon>
    </lineage>
</organism>
<evidence type="ECO:0000256" key="12">
    <source>
        <dbReference type="RuleBase" id="RU004520"/>
    </source>
</evidence>
<evidence type="ECO:0000256" key="5">
    <source>
        <dbReference type="ARBA" id="ARBA00021779"/>
    </source>
</evidence>
<dbReference type="NCBIfam" id="TIGR01121">
    <property type="entry name" value="D_amino_aminoT"/>
    <property type="match status" value="1"/>
</dbReference>
<protein>
    <recommendedName>
        <fullName evidence="5 12">D-alanine aminotransferase</fullName>
        <ecNumber evidence="4 12">2.6.1.21</ecNumber>
    </recommendedName>
</protein>
<evidence type="ECO:0000256" key="2">
    <source>
        <dbReference type="ARBA" id="ARBA00009320"/>
    </source>
</evidence>
<dbReference type="InterPro" id="IPR001544">
    <property type="entry name" value="Aminotrans_IV"/>
</dbReference>
<keyword evidence="14" id="KW-1185">Reference proteome</keyword>
<keyword evidence="6" id="KW-0032">Aminotransferase</keyword>
<evidence type="ECO:0000256" key="1">
    <source>
        <dbReference type="ARBA" id="ARBA00001933"/>
    </source>
</evidence>
<evidence type="ECO:0000256" key="4">
    <source>
        <dbReference type="ARBA" id="ARBA00012874"/>
    </source>
</evidence>
<dbReference type="GO" id="GO:0008652">
    <property type="term" value="P:amino acid biosynthetic process"/>
    <property type="evidence" value="ECO:0007669"/>
    <property type="project" value="UniProtKB-ARBA"/>
</dbReference>
<dbReference type="SUPFAM" id="SSF56752">
    <property type="entry name" value="D-aminoacid aminotransferase-like PLP-dependent enzymes"/>
    <property type="match status" value="1"/>
</dbReference>
<dbReference type="Pfam" id="PF01063">
    <property type="entry name" value="Aminotran_4"/>
    <property type="match status" value="1"/>
</dbReference>
<dbReference type="InterPro" id="IPR005784">
    <property type="entry name" value="D_amino_transT"/>
</dbReference>
<dbReference type="Proteomes" id="UP000215224">
    <property type="component" value="Chromosome"/>
</dbReference>
<dbReference type="Gene3D" id="3.30.470.10">
    <property type="match status" value="1"/>
</dbReference>
<dbReference type="GO" id="GO:0047810">
    <property type="term" value="F:D-alanine-2-oxoglutarate aminotransferase activity"/>
    <property type="evidence" value="ECO:0007669"/>
    <property type="project" value="UniProtKB-EC"/>
</dbReference>
<evidence type="ECO:0000256" key="3">
    <source>
        <dbReference type="ARBA" id="ARBA00011738"/>
    </source>
</evidence>
<name>A0A223KQU6_9BACI</name>
<comment type="subunit">
    <text evidence="3">Homodimer.</text>
</comment>
<evidence type="ECO:0000256" key="9">
    <source>
        <dbReference type="ARBA" id="ARBA00047911"/>
    </source>
</evidence>
<evidence type="ECO:0000256" key="10">
    <source>
        <dbReference type="RuleBase" id="RU004106"/>
    </source>
</evidence>
<comment type="catalytic activity">
    <reaction evidence="9 12">
        <text>D-alanine + 2-oxoglutarate = D-glutamate + pyruvate</text>
        <dbReference type="Rhea" id="RHEA:15869"/>
        <dbReference type="ChEBI" id="CHEBI:15361"/>
        <dbReference type="ChEBI" id="CHEBI:16810"/>
        <dbReference type="ChEBI" id="CHEBI:29986"/>
        <dbReference type="ChEBI" id="CHEBI:57416"/>
        <dbReference type="EC" id="2.6.1.21"/>
    </reaction>
</comment>
<keyword evidence="8 11" id="KW-0663">Pyridoxal phosphate</keyword>
<dbReference type="EC" id="2.6.1.21" evidence="4 12"/>
<dbReference type="STRING" id="1314751.GCA_001591425_00167"/>
<dbReference type="InterPro" id="IPR050571">
    <property type="entry name" value="Class-IV_PLP-Dep_Aminotrnsfr"/>
</dbReference>
<dbReference type="PANTHER" id="PTHR42743">
    <property type="entry name" value="AMINO-ACID AMINOTRANSFERASE"/>
    <property type="match status" value="1"/>
</dbReference>
<dbReference type="GO" id="GO:0046394">
    <property type="term" value="P:carboxylic acid biosynthetic process"/>
    <property type="evidence" value="ECO:0007669"/>
    <property type="project" value="UniProtKB-ARBA"/>
</dbReference>
<dbReference type="GO" id="GO:0030170">
    <property type="term" value="F:pyridoxal phosphate binding"/>
    <property type="evidence" value="ECO:0007669"/>
    <property type="project" value="InterPro"/>
</dbReference>
<dbReference type="RefSeq" id="WP_066410931.1">
    <property type="nucleotide sequence ID" value="NZ_CP018866.1"/>
</dbReference>
<dbReference type="PANTHER" id="PTHR42743:SF10">
    <property type="entry name" value="D-ALANINE AMINOTRANSFERASE"/>
    <property type="match status" value="1"/>
</dbReference>
<keyword evidence="7" id="KW-0808">Transferase</keyword>
<dbReference type="AlphaFoldDB" id="A0A223KQU6"/>
<dbReference type="InterPro" id="IPR036038">
    <property type="entry name" value="Aminotransferase-like"/>
</dbReference>
<evidence type="ECO:0000256" key="7">
    <source>
        <dbReference type="ARBA" id="ARBA00022679"/>
    </source>
</evidence>
<evidence type="ECO:0000256" key="8">
    <source>
        <dbReference type="ARBA" id="ARBA00022898"/>
    </source>
</evidence>
<evidence type="ECO:0000313" key="13">
    <source>
        <dbReference type="EMBL" id="AST91849.1"/>
    </source>
</evidence>
<comment type="function">
    <text evidence="12">Acts on the D-isomers of alanine, leucine, aspartate, glutamate, aminobutyrate, norvaline and asparagine. The enzyme transfers an amino group from a substrate D-amino acid to the pyridoxal phosphate cofactor to form pyridoxamine and an alpha-keto acid in the first half-reaction.</text>
</comment>
<comment type="cofactor">
    <cofactor evidence="1 11">
        <name>pyridoxal 5'-phosphate</name>
        <dbReference type="ChEBI" id="CHEBI:597326"/>
    </cofactor>
</comment>
<dbReference type="FunFam" id="3.30.470.10:FF:000009">
    <property type="entry name" value="D-alanine aminotransferase"/>
    <property type="match status" value="1"/>
</dbReference>
<evidence type="ECO:0000256" key="11">
    <source>
        <dbReference type="RuleBase" id="RU004516"/>
    </source>
</evidence>
<dbReference type="KEGG" id="bcoh:BC6307_11460"/>
<proteinExistence type="inferred from homology"/>
<comment type="similarity">
    <text evidence="2 10">Belongs to the class-IV pyridoxal-phosphate-dependent aminotransferase family.</text>
</comment>
<accession>A0A223KQU6</accession>
<evidence type="ECO:0000313" key="14">
    <source>
        <dbReference type="Proteomes" id="UP000215224"/>
    </source>
</evidence>
<dbReference type="InterPro" id="IPR018300">
    <property type="entry name" value="Aminotrans_IV_CS"/>
</dbReference>
<dbReference type="GO" id="GO:0005829">
    <property type="term" value="C:cytosol"/>
    <property type="evidence" value="ECO:0007669"/>
    <property type="project" value="TreeGrafter"/>
</dbReference>
<evidence type="ECO:0000256" key="6">
    <source>
        <dbReference type="ARBA" id="ARBA00022576"/>
    </source>
</evidence>
<dbReference type="CDD" id="cd01558">
    <property type="entry name" value="D-AAT_like"/>
    <property type="match status" value="1"/>
</dbReference>
<dbReference type="GO" id="GO:0046416">
    <property type="term" value="P:D-amino acid metabolic process"/>
    <property type="evidence" value="ECO:0007669"/>
    <property type="project" value="InterPro"/>
</dbReference>
<dbReference type="FunFam" id="3.20.10.10:FF:000002">
    <property type="entry name" value="D-alanine aminotransferase"/>
    <property type="match status" value="1"/>
</dbReference>
<dbReference type="NCBIfam" id="NF005209">
    <property type="entry name" value="PRK06680.1"/>
    <property type="match status" value="1"/>
</dbReference>
<dbReference type="InterPro" id="IPR043132">
    <property type="entry name" value="BCAT-like_C"/>
</dbReference>
<dbReference type="EMBL" id="CP018866">
    <property type="protein sequence ID" value="AST91849.1"/>
    <property type="molecule type" value="Genomic_DNA"/>
</dbReference>